<dbReference type="InterPro" id="IPR039844">
    <property type="entry name" value="URB1"/>
</dbReference>
<feature type="domain" description="URB1 N-terminal" evidence="1">
    <location>
        <begin position="2"/>
        <end position="37"/>
    </location>
</feature>
<dbReference type="Pfam" id="PF26140">
    <property type="entry name" value="HEAT_URB1"/>
    <property type="match status" value="1"/>
</dbReference>
<comment type="caution">
    <text evidence="4">The sequence shown here is derived from an EMBL/GenBank/DDBJ whole genome shotgun (WGS) entry which is preliminary data.</text>
</comment>
<evidence type="ECO:0000259" key="2">
    <source>
        <dbReference type="Pfam" id="PF16201"/>
    </source>
</evidence>
<feature type="domain" description="URB1 central HEAT repeat" evidence="3">
    <location>
        <begin position="228"/>
        <end position="414"/>
    </location>
</feature>
<dbReference type="GO" id="GO:0005730">
    <property type="term" value="C:nucleolus"/>
    <property type="evidence" value="ECO:0007669"/>
    <property type="project" value="TreeGrafter"/>
</dbReference>
<dbReference type="InterPro" id="IPR059018">
    <property type="entry name" value="HEAT_URB1"/>
</dbReference>
<feature type="domain" description="URB1 C-terminal" evidence="2">
    <location>
        <begin position="478"/>
        <end position="671"/>
    </location>
</feature>
<reference evidence="4 5" key="1">
    <citation type="submission" date="2021-01" db="EMBL/GenBank/DDBJ databases">
        <title>Chromosome-level genome assembly of a human fungal pathogen reveals clustering of transcriptionally co-regulated genes.</title>
        <authorList>
            <person name="Voorhies M."/>
            <person name="Cohen S."/>
            <person name="Shea T.P."/>
            <person name="Petrus S."/>
            <person name="Munoz J.F."/>
            <person name="Poplawski S."/>
            <person name="Goldman W.E."/>
            <person name="Michael T."/>
            <person name="Cuomo C.A."/>
            <person name="Sil A."/>
            <person name="Beyhan S."/>
        </authorList>
    </citation>
    <scope>NUCLEOTIDE SEQUENCE [LARGE SCALE GENOMIC DNA]</scope>
    <source>
        <strain evidence="4 5">G184AR</strain>
    </source>
</reference>
<dbReference type="AlphaFoldDB" id="A0A8H7Z9L6"/>
<dbReference type="GO" id="GO:0000463">
    <property type="term" value="P:maturation of LSU-rRNA from tricistronic rRNA transcript (SSU-rRNA, 5.8S rRNA, LSU-rRNA)"/>
    <property type="evidence" value="ECO:0007669"/>
    <property type="project" value="TreeGrafter"/>
</dbReference>
<dbReference type="Pfam" id="PF11707">
    <property type="entry name" value="Npa1"/>
    <property type="match status" value="1"/>
</dbReference>
<dbReference type="PANTHER" id="PTHR13500">
    <property type="entry name" value="NUCLEOLAR PRERIBOSOMAL-ASSOCIATED PROTEIN 1"/>
    <property type="match status" value="1"/>
</dbReference>
<evidence type="ECO:0000259" key="3">
    <source>
        <dbReference type="Pfam" id="PF26140"/>
    </source>
</evidence>
<gene>
    <name evidence="4" type="ORF">I7I52_03168</name>
</gene>
<dbReference type="InterPro" id="IPR032436">
    <property type="entry name" value="URB1_C"/>
</dbReference>
<evidence type="ECO:0000313" key="4">
    <source>
        <dbReference type="EMBL" id="KAG5304733.1"/>
    </source>
</evidence>
<dbReference type="OrthoDB" id="72892at2759"/>
<accession>A0A8H7Z9L6</accession>
<organism evidence="4 5">
    <name type="scientific">Ajellomyces capsulatus</name>
    <name type="common">Darling's disease fungus</name>
    <name type="synonym">Histoplasma capsulatum</name>
    <dbReference type="NCBI Taxonomy" id="5037"/>
    <lineage>
        <taxon>Eukaryota</taxon>
        <taxon>Fungi</taxon>
        <taxon>Dikarya</taxon>
        <taxon>Ascomycota</taxon>
        <taxon>Pezizomycotina</taxon>
        <taxon>Eurotiomycetes</taxon>
        <taxon>Eurotiomycetidae</taxon>
        <taxon>Onygenales</taxon>
        <taxon>Ajellomycetaceae</taxon>
        <taxon>Histoplasma</taxon>
    </lineage>
</organism>
<dbReference type="Proteomes" id="UP000670092">
    <property type="component" value="Unassembled WGS sequence"/>
</dbReference>
<protein>
    <submittedName>
        <fullName evidence="4">Pre-rRNA-processing protein ESF1</fullName>
    </submittedName>
</protein>
<proteinExistence type="predicted"/>
<name>A0A8H7Z9L6_AJECA</name>
<evidence type="ECO:0000259" key="1">
    <source>
        <dbReference type="Pfam" id="PF11707"/>
    </source>
</evidence>
<evidence type="ECO:0000313" key="5">
    <source>
        <dbReference type="Proteomes" id="UP000670092"/>
    </source>
</evidence>
<dbReference type="EMBL" id="JAEVHI010000001">
    <property type="protein sequence ID" value="KAG5304733.1"/>
    <property type="molecule type" value="Genomic_DNA"/>
</dbReference>
<dbReference type="Pfam" id="PF16201">
    <property type="entry name" value="NopRA1"/>
    <property type="match status" value="1"/>
</dbReference>
<dbReference type="PANTHER" id="PTHR13500:SF0">
    <property type="entry name" value="NUCLEOLAR PRE-RIBOSOMAL-ASSOCIATED PROTEIN 1"/>
    <property type="match status" value="1"/>
</dbReference>
<dbReference type="VEuPathDB" id="FungiDB:I7I52_03168"/>
<dbReference type="InterPro" id="IPR021714">
    <property type="entry name" value="URB1_N"/>
</dbReference>
<dbReference type="GO" id="GO:0000466">
    <property type="term" value="P:maturation of 5.8S rRNA from tricistronic rRNA transcript (SSU-rRNA, 5.8S rRNA, LSU-rRNA)"/>
    <property type="evidence" value="ECO:0007669"/>
    <property type="project" value="TreeGrafter"/>
</dbReference>
<sequence>MELLLKIFKAAPELVFDFFSKRTMFTSDPKPTPSWLGESAFLFSTIKLPIPANCGWKGSPVLVPPPVTVVIESILPRPLTQKILTRCLNQNTDIITLFAVRTVTLALRKLQNVLRMFNADRKTGQELWTQAAAKLVEEFCRRSPSIKDVILLFRNTAKDNLPQQHAVLELLSMFYRVIPTVALEEKFDISLILVEVLKQLNDGQSEPDDKELLFSQLQSLLLIAQELPMMRWWQKPESLQFSAFVSVLRVLTEMTTIQAPIQDVKILIQDVLIQNSVILGPASFNALLLSIGVSDRAALITELSFLDNCITRLIKKPVFYLDLAESLVSSGQENLSLLVSVISEQWPFVIKSGQPDKQTAISSWISRLLGLLHVAGEDEGALMRVLDSVIDSTENRKARSALKSAFKHAKLAVDKDGNDRKLSTTVVSPTFESQVQRPRVNLTDIFGELPVESESHPVLNRWEREEIELALEKGHIGDLMFCLCSEYEEIRRQAGAAIPRFMVKIRESTYEESQSIYILAGEILETAKDVGLEAPLPYIAGELAARILMVLTNPLHTLYGKVNKFLNKGPRWEVVKIPSYWIDKILLHESEYDDSYHEEVGWLLGLFINGLRTKKDMDIYRRANVFERVLSLYNSPTLPDSLRRMILHLIFRGSQVDGSTILLTRNGALSWIQGQVSAHDGQSDILREIANELYEKCDHEWLDRWSGSSLPLVIAQMSAENN</sequence>